<evidence type="ECO:0000256" key="1">
    <source>
        <dbReference type="SAM" id="MobiDB-lite"/>
    </source>
</evidence>
<proteinExistence type="predicted"/>
<gene>
    <name evidence="2" type="ORF">SDC9_161262</name>
</gene>
<comment type="caution">
    <text evidence="2">The sequence shown here is derived from an EMBL/GenBank/DDBJ whole genome shotgun (WGS) entry which is preliminary data.</text>
</comment>
<reference evidence="2" key="1">
    <citation type="submission" date="2019-08" db="EMBL/GenBank/DDBJ databases">
        <authorList>
            <person name="Kucharzyk K."/>
            <person name="Murdoch R.W."/>
            <person name="Higgins S."/>
            <person name="Loffler F."/>
        </authorList>
    </citation>
    <scope>NUCLEOTIDE SEQUENCE</scope>
</reference>
<name>A0A645FJU7_9ZZZZ</name>
<organism evidence="2">
    <name type="scientific">bioreactor metagenome</name>
    <dbReference type="NCBI Taxonomy" id="1076179"/>
    <lineage>
        <taxon>unclassified sequences</taxon>
        <taxon>metagenomes</taxon>
        <taxon>ecological metagenomes</taxon>
    </lineage>
</organism>
<accession>A0A645FJU7</accession>
<feature type="region of interest" description="Disordered" evidence="1">
    <location>
        <begin position="1"/>
        <end position="22"/>
    </location>
</feature>
<evidence type="ECO:0000313" key="2">
    <source>
        <dbReference type="EMBL" id="MPN13936.1"/>
    </source>
</evidence>
<protein>
    <submittedName>
        <fullName evidence="2">Uncharacterized protein</fullName>
    </submittedName>
</protein>
<feature type="compositionally biased region" description="Polar residues" evidence="1">
    <location>
        <begin position="1"/>
        <end position="20"/>
    </location>
</feature>
<dbReference type="AlphaFoldDB" id="A0A645FJU7"/>
<sequence>MYGSKPSNYSAMKSASSGVQKGSGKSLAVAGEILFYLSRAGIVAYTGGIPDSSTSKAFGSNALSLAIAGGDKNSGKYYLSAKQSDGTYALFVFDTRSKLWHKEDNTQAVGFAYLDNLYMLKSNGEMWIVGNTDSIPQGAASETSVSSMVEFCDFIDKDPNKKGVSKLQLRLELEAGATLKASIKFDSSGTWEEVKTLTAGKKRSYYLPIIPRRTDYYRLKLEGVGMWRLHSLVREVYSGSEL</sequence>
<dbReference type="EMBL" id="VSSQ01060498">
    <property type="protein sequence ID" value="MPN13936.1"/>
    <property type="molecule type" value="Genomic_DNA"/>
</dbReference>